<dbReference type="AlphaFoldDB" id="A0A443S0P4"/>
<reference evidence="3 4" key="1">
    <citation type="journal article" date="2018" name="Gigascience">
        <title>Genomes of trombidid mites reveal novel predicted allergens and laterally-transferred genes associated with secondary metabolism.</title>
        <authorList>
            <person name="Dong X."/>
            <person name="Chaisiri K."/>
            <person name="Xia D."/>
            <person name="Armstrong S.D."/>
            <person name="Fang Y."/>
            <person name="Donnelly M.J."/>
            <person name="Kadowaki T."/>
            <person name="McGarry J.W."/>
            <person name="Darby A.C."/>
            <person name="Makepeace B.L."/>
        </authorList>
    </citation>
    <scope>NUCLEOTIDE SEQUENCE [LARGE SCALE GENOMIC DNA]</scope>
    <source>
        <strain evidence="3">UoL-UT</strain>
    </source>
</reference>
<evidence type="ECO:0000313" key="3">
    <source>
        <dbReference type="EMBL" id="RWS21107.1"/>
    </source>
</evidence>
<accession>A0A443S0P4</accession>
<proteinExistence type="predicted"/>
<dbReference type="Proteomes" id="UP000288716">
    <property type="component" value="Unassembled WGS sequence"/>
</dbReference>
<keyword evidence="3" id="KW-0808">Transferase</keyword>
<evidence type="ECO:0000259" key="2">
    <source>
        <dbReference type="Pfam" id="PF00551"/>
    </source>
</evidence>
<dbReference type="InterPro" id="IPR036477">
    <property type="entry name" value="Formyl_transf_N_sf"/>
</dbReference>
<dbReference type="EMBL" id="NCKV01013683">
    <property type="protein sequence ID" value="RWS21107.1"/>
    <property type="molecule type" value="Genomic_DNA"/>
</dbReference>
<dbReference type="PANTHER" id="PTHR11138">
    <property type="entry name" value="METHIONYL-TRNA FORMYLTRANSFERASE"/>
    <property type="match status" value="1"/>
</dbReference>
<dbReference type="STRING" id="299467.A0A443S0P4"/>
<dbReference type="OrthoDB" id="10268103at2759"/>
<dbReference type="PANTHER" id="PTHR11138:SF5">
    <property type="entry name" value="METHIONYL-TRNA FORMYLTRANSFERASE, MITOCHONDRIAL"/>
    <property type="match status" value="1"/>
</dbReference>
<dbReference type="InterPro" id="IPR041711">
    <property type="entry name" value="Met-tRNA-FMT_N"/>
</dbReference>
<feature type="domain" description="Formyl transferase N-terminal" evidence="2">
    <location>
        <begin position="93"/>
        <end position="201"/>
    </location>
</feature>
<dbReference type="VEuPathDB" id="VectorBase:LDEU010933"/>
<dbReference type="CDD" id="cd08646">
    <property type="entry name" value="FMT_core_Met-tRNA-FMT_N"/>
    <property type="match status" value="1"/>
</dbReference>
<organism evidence="3 4">
    <name type="scientific">Leptotrombidium deliense</name>
    <dbReference type="NCBI Taxonomy" id="299467"/>
    <lineage>
        <taxon>Eukaryota</taxon>
        <taxon>Metazoa</taxon>
        <taxon>Ecdysozoa</taxon>
        <taxon>Arthropoda</taxon>
        <taxon>Chelicerata</taxon>
        <taxon>Arachnida</taxon>
        <taxon>Acari</taxon>
        <taxon>Acariformes</taxon>
        <taxon>Trombidiformes</taxon>
        <taxon>Prostigmata</taxon>
        <taxon>Anystina</taxon>
        <taxon>Parasitengona</taxon>
        <taxon>Trombiculoidea</taxon>
        <taxon>Trombiculidae</taxon>
        <taxon>Leptotrombidium</taxon>
    </lineage>
</organism>
<dbReference type="Gene3D" id="3.40.50.12230">
    <property type="match status" value="1"/>
</dbReference>
<comment type="caution">
    <text evidence="3">The sequence shown here is derived from an EMBL/GenBank/DDBJ whole genome shotgun (WGS) entry which is preliminary data.</text>
</comment>
<protein>
    <recommendedName>
        <fullName evidence="1">methionyl-tRNA formyltransferase</fullName>
        <ecNumber evidence="1">2.1.2.9</ecNumber>
    </recommendedName>
</protein>
<evidence type="ECO:0000256" key="1">
    <source>
        <dbReference type="ARBA" id="ARBA00012261"/>
    </source>
</evidence>
<dbReference type="Pfam" id="PF00551">
    <property type="entry name" value="Formyl_trans_N"/>
    <property type="match status" value="1"/>
</dbReference>
<evidence type="ECO:0000313" key="4">
    <source>
        <dbReference type="Proteomes" id="UP000288716"/>
    </source>
</evidence>
<dbReference type="EC" id="2.1.2.9" evidence="1"/>
<dbReference type="SUPFAM" id="SSF53328">
    <property type="entry name" value="Formyltransferase"/>
    <property type="match status" value="1"/>
</dbReference>
<name>A0A443S0P4_9ACAR</name>
<dbReference type="GO" id="GO:0005739">
    <property type="term" value="C:mitochondrion"/>
    <property type="evidence" value="ECO:0007669"/>
    <property type="project" value="TreeGrafter"/>
</dbReference>
<feature type="non-terminal residue" evidence="3">
    <location>
        <position position="221"/>
    </location>
</feature>
<dbReference type="GO" id="GO:0004479">
    <property type="term" value="F:methionyl-tRNA formyltransferase activity"/>
    <property type="evidence" value="ECO:0007669"/>
    <property type="project" value="UniProtKB-EC"/>
</dbReference>
<keyword evidence="4" id="KW-1185">Reference proteome</keyword>
<sequence length="221" mass="24943">MKCAVFVYGKKLLKLCSHSCYRRFQRRNTSLSIVFYGSDSFSTESLKALHGNYTETDVFEPKVVRSLTVVTGSDHNDVSKFANENKIPLKIWPHNFEPNEYDLGVVASFGKLIPLQCIQNCRHGMINVHASLLPRWRGASPIGHTILNGDKESGVTLMRIRPHKFDVGECIMQTPVLLQPRMTAKQLHKILALLGAKLLLKCLNNLEFYLNNAKEQSSEGI</sequence>
<gene>
    <name evidence="3" type="ORF">B4U80_09202</name>
</gene>
<dbReference type="InterPro" id="IPR002376">
    <property type="entry name" value="Formyl_transf_N"/>
</dbReference>